<dbReference type="GO" id="GO:0003755">
    <property type="term" value="F:peptidyl-prolyl cis-trans isomerase activity"/>
    <property type="evidence" value="ECO:0007669"/>
    <property type="project" value="UniProtKB-KW"/>
</dbReference>
<comment type="catalytic activity">
    <reaction evidence="1">
        <text>[protein]-peptidylproline (omega=180) = [protein]-peptidylproline (omega=0)</text>
        <dbReference type="Rhea" id="RHEA:16237"/>
        <dbReference type="Rhea" id="RHEA-COMP:10747"/>
        <dbReference type="Rhea" id="RHEA-COMP:10748"/>
        <dbReference type="ChEBI" id="CHEBI:83833"/>
        <dbReference type="ChEBI" id="CHEBI:83834"/>
        <dbReference type="EC" id="5.2.1.8"/>
    </reaction>
</comment>
<evidence type="ECO:0000313" key="3">
    <source>
        <dbReference type="EMBL" id="EEH52824.1"/>
    </source>
</evidence>
<organism evidence="4">
    <name type="scientific">Micromonas pusilla (strain CCMP1545)</name>
    <name type="common">Picoplanktonic green alga</name>
    <dbReference type="NCBI Taxonomy" id="564608"/>
    <lineage>
        <taxon>Eukaryota</taxon>
        <taxon>Viridiplantae</taxon>
        <taxon>Chlorophyta</taxon>
        <taxon>Mamiellophyceae</taxon>
        <taxon>Mamiellales</taxon>
        <taxon>Mamiellaceae</taxon>
        <taxon>Micromonas</taxon>
    </lineage>
</organism>
<dbReference type="GeneID" id="9688527"/>
<feature type="domain" description="PPIase FKBP-type" evidence="2">
    <location>
        <begin position="28"/>
        <end position="97"/>
    </location>
</feature>
<dbReference type="PANTHER" id="PTHR47717">
    <property type="entry name" value="PEPTIDYL-PROLYL CIS-TRANS ISOMERASE FKBP19, CHLOROPLASTIC"/>
    <property type="match status" value="1"/>
</dbReference>
<dbReference type="eggNOG" id="KOG0552">
    <property type="taxonomic scope" value="Eukaryota"/>
</dbReference>
<dbReference type="PANTHER" id="PTHR47717:SF1">
    <property type="entry name" value="PEPTIDYL-PROLYL CIS-TRANS ISOMERASE FKBP19, CHLOROPLASTIC"/>
    <property type="match status" value="1"/>
</dbReference>
<evidence type="ECO:0000259" key="2">
    <source>
        <dbReference type="PROSITE" id="PS50059"/>
    </source>
</evidence>
<gene>
    <name evidence="3" type="ORF">MICPUCDRAFT_6601</name>
</gene>
<evidence type="ECO:0000313" key="4">
    <source>
        <dbReference type="Proteomes" id="UP000001876"/>
    </source>
</evidence>
<dbReference type="InterPro" id="IPR001179">
    <property type="entry name" value="PPIase_FKBP_dom"/>
</dbReference>
<dbReference type="EMBL" id="GG663747">
    <property type="protein sequence ID" value="EEH52824.1"/>
    <property type="molecule type" value="Genomic_DNA"/>
</dbReference>
<proteinExistence type="predicted"/>
<feature type="non-terminal residue" evidence="3">
    <location>
        <position position="1"/>
    </location>
</feature>
<dbReference type="GO" id="GO:0009579">
    <property type="term" value="C:thylakoid"/>
    <property type="evidence" value="ECO:0007669"/>
    <property type="project" value="TreeGrafter"/>
</dbReference>
<dbReference type="Gene3D" id="3.10.50.40">
    <property type="match status" value="1"/>
</dbReference>
<dbReference type="STRING" id="564608.C1N506"/>
<dbReference type="Pfam" id="PF00254">
    <property type="entry name" value="FKBP_C"/>
    <property type="match status" value="1"/>
</dbReference>
<keyword evidence="1" id="KW-0697">Rotamase</keyword>
<dbReference type="AlphaFoldDB" id="C1N506"/>
<dbReference type="RefSeq" id="XP_003062885.1">
    <property type="nucleotide sequence ID" value="XM_003062839.1"/>
</dbReference>
<dbReference type="KEGG" id="mpp:MICPUCDRAFT_6601"/>
<dbReference type="OrthoDB" id="77911at2759"/>
<dbReference type="SUPFAM" id="SSF54534">
    <property type="entry name" value="FKBP-like"/>
    <property type="match status" value="1"/>
</dbReference>
<dbReference type="EC" id="5.2.1.8" evidence="1"/>
<sequence length="153" mass="16852">EYPKYERTASGLLFQDLRYGEGDAVAPGRRVVVDWDGYTFYLSHVLQARNLPKGGDFEQNDDAFLSFIPGDGTVIPAFDECVKDMRVGGIRRFIVRPGPLSYPGVLKGNWKEGKDGVGPVPASLSGKRALEFVNRNTANVDKSLLFDVEILGV</sequence>
<dbReference type="PROSITE" id="PS50059">
    <property type="entry name" value="FKBP_PPIASE"/>
    <property type="match status" value="1"/>
</dbReference>
<name>C1N506_MICPC</name>
<dbReference type="InterPro" id="IPR046357">
    <property type="entry name" value="PPIase_dom_sf"/>
</dbReference>
<evidence type="ECO:0000256" key="1">
    <source>
        <dbReference type="PROSITE-ProRule" id="PRU00277"/>
    </source>
</evidence>
<dbReference type="GO" id="GO:0009507">
    <property type="term" value="C:chloroplast"/>
    <property type="evidence" value="ECO:0007669"/>
    <property type="project" value="TreeGrafter"/>
</dbReference>
<keyword evidence="1" id="KW-0413">Isomerase</keyword>
<protein>
    <recommendedName>
        <fullName evidence="1">peptidylprolyl isomerase</fullName>
        <ecNumber evidence="1">5.2.1.8</ecNumber>
    </recommendedName>
</protein>
<keyword evidence="4" id="KW-1185">Reference proteome</keyword>
<reference evidence="3 4" key="1">
    <citation type="journal article" date="2009" name="Science">
        <title>Green evolution and dynamic adaptations revealed by genomes of the marine picoeukaryotes Micromonas.</title>
        <authorList>
            <person name="Worden A.Z."/>
            <person name="Lee J.H."/>
            <person name="Mock T."/>
            <person name="Rouze P."/>
            <person name="Simmons M.P."/>
            <person name="Aerts A.L."/>
            <person name="Allen A.E."/>
            <person name="Cuvelier M.L."/>
            <person name="Derelle E."/>
            <person name="Everett M.V."/>
            <person name="Foulon E."/>
            <person name="Grimwood J."/>
            <person name="Gundlach H."/>
            <person name="Henrissat B."/>
            <person name="Napoli C."/>
            <person name="McDonald S.M."/>
            <person name="Parker M.S."/>
            <person name="Rombauts S."/>
            <person name="Salamov A."/>
            <person name="Von Dassow P."/>
            <person name="Badger J.H."/>
            <person name="Coutinho P.M."/>
            <person name="Demir E."/>
            <person name="Dubchak I."/>
            <person name="Gentemann C."/>
            <person name="Eikrem W."/>
            <person name="Gready J.E."/>
            <person name="John U."/>
            <person name="Lanier W."/>
            <person name="Lindquist E.A."/>
            <person name="Lucas S."/>
            <person name="Mayer K.F."/>
            <person name="Moreau H."/>
            <person name="Not F."/>
            <person name="Otillar R."/>
            <person name="Panaud O."/>
            <person name="Pangilinan J."/>
            <person name="Paulsen I."/>
            <person name="Piegu B."/>
            <person name="Poliakov A."/>
            <person name="Robbens S."/>
            <person name="Schmutz J."/>
            <person name="Toulza E."/>
            <person name="Wyss T."/>
            <person name="Zelensky A."/>
            <person name="Zhou K."/>
            <person name="Armbrust E.V."/>
            <person name="Bhattacharya D."/>
            <person name="Goodenough U.W."/>
            <person name="Van de Peer Y."/>
            <person name="Grigoriev I.V."/>
        </authorList>
    </citation>
    <scope>NUCLEOTIDE SEQUENCE [LARGE SCALE GENOMIC DNA]</scope>
    <source>
        <strain evidence="3 4">CCMP1545</strain>
    </source>
</reference>
<dbReference type="InterPro" id="IPR044208">
    <property type="entry name" value="FKBP19-like"/>
</dbReference>
<accession>C1N506</accession>
<dbReference type="Proteomes" id="UP000001876">
    <property type="component" value="Unassembled WGS sequence"/>
</dbReference>
<feature type="non-terminal residue" evidence="3">
    <location>
        <position position="153"/>
    </location>
</feature>